<dbReference type="SMART" id="SM00332">
    <property type="entry name" value="PP2Cc"/>
    <property type="match status" value="1"/>
</dbReference>
<dbReference type="InterPro" id="IPR008266">
    <property type="entry name" value="Tyr_kinase_AS"/>
</dbReference>
<protein>
    <submittedName>
        <fullName evidence="8">Serine/threonine protein kinase</fullName>
    </submittedName>
</protein>
<dbReference type="InterPro" id="IPR036457">
    <property type="entry name" value="PPM-type-like_dom_sf"/>
</dbReference>
<dbReference type="Gene3D" id="3.60.40.10">
    <property type="entry name" value="PPM-type phosphatase domain"/>
    <property type="match status" value="1"/>
</dbReference>
<feature type="domain" description="PPM-type phosphatase" evidence="7">
    <location>
        <begin position="10"/>
        <end position="241"/>
    </location>
</feature>
<dbReference type="GO" id="GO:0004674">
    <property type="term" value="F:protein serine/threonine kinase activity"/>
    <property type="evidence" value="ECO:0007669"/>
    <property type="project" value="UniProtKB-KW"/>
</dbReference>
<keyword evidence="2" id="KW-0547">Nucleotide-binding</keyword>
<evidence type="ECO:0000256" key="3">
    <source>
        <dbReference type="ARBA" id="ARBA00022777"/>
    </source>
</evidence>
<feature type="domain" description="Protein kinase" evidence="6">
    <location>
        <begin position="274"/>
        <end position="538"/>
    </location>
</feature>
<dbReference type="Pfam" id="PF00069">
    <property type="entry name" value="Pkinase"/>
    <property type="match status" value="1"/>
</dbReference>
<dbReference type="InterPro" id="IPR011009">
    <property type="entry name" value="Kinase-like_dom_sf"/>
</dbReference>
<evidence type="ECO:0000256" key="4">
    <source>
        <dbReference type="ARBA" id="ARBA00022840"/>
    </source>
</evidence>
<dbReference type="SUPFAM" id="SSF81606">
    <property type="entry name" value="PP2C-like"/>
    <property type="match status" value="1"/>
</dbReference>
<dbReference type="SMART" id="SM00331">
    <property type="entry name" value="PP2C_SIG"/>
    <property type="match status" value="1"/>
</dbReference>
<organism evidence="8 9">
    <name type="scientific">Halopseudomonas xinjiangensis</name>
    <dbReference type="NCBI Taxonomy" id="487184"/>
    <lineage>
        <taxon>Bacteria</taxon>
        <taxon>Pseudomonadati</taxon>
        <taxon>Pseudomonadota</taxon>
        <taxon>Gammaproteobacteria</taxon>
        <taxon>Pseudomonadales</taxon>
        <taxon>Pseudomonadaceae</taxon>
        <taxon>Halopseudomonas</taxon>
    </lineage>
</organism>
<evidence type="ECO:0000259" key="7">
    <source>
        <dbReference type="PROSITE" id="PS51746"/>
    </source>
</evidence>
<keyword evidence="4" id="KW-0067">ATP-binding</keyword>
<dbReference type="PANTHER" id="PTHR43289">
    <property type="entry name" value="MITOGEN-ACTIVATED PROTEIN KINASE KINASE KINASE 20-RELATED"/>
    <property type="match status" value="1"/>
</dbReference>
<dbReference type="InterPro" id="IPR001932">
    <property type="entry name" value="PPM-type_phosphatase-like_dom"/>
</dbReference>
<dbReference type="Proteomes" id="UP000243207">
    <property type="component" value="Chromosome I"/>
</dbReference>
<evidence type="ECO:0000313" key="8">
    <source>
        <dbReference type="EMBL" id="SDS73527.1"/>
    </source>
</evidence>
<evidence type="ECO:0000256" key="1">
    <source>
        <dbReference type="ARBA" id="ARBA00022679"/>
    </source>
</evidence>
<keyword evidence="5" id="KW-1133">Transmembrane helix</keyword>
<keyword evidence="5" id="KW-0472">Membrane</keyword>
<dbReference type="PROSITE" id="PS50011">
    <property type="entry name" value="PROTEIN_KINASE_DOM"/>
    <property type="match status" value="1"/>
</dbReference>
<accession>A0A1H1ULX9</accession>
<dbReference type="CDD" id="cd14014">
    <property type="entry name" value="STKc_PknB_like"/>
    <property type="match status" value="1"/>
</dbReference>
<dbReference type="Gene3D" id="1.10.510.10">
    <property type="entry name" value="Transferase(Phosphotransferase) domain 1"/>
    <property type="match status" value="1"/>
</dbReference>
<keyword evidence="1" id="KW-0808">Transferase</keyword>
<dbReference type="Pfam" id="PF13672">
    <property type="entry name" value="PP2C_2"/>
    <property type="match status" value="1"/>
</dbReference>
<evidence type="ECO:0000256" key="2">
    <source>
        <dbReference type="ARBA" id="ARBA00022741"/>
    </source>
</evidence>
<reference evidence="9" key="1">
    <citation type="submission" date="2016-10" db="EMBL/GenBank/DDBJ databases">
        <authorList>
            <person name="Varghese N."/>
            <person name="Submissions S."/>
        </authorList>
    </citation>
    <scope>NUCLEOTIDE SEQUENCE [LARGE SCALE GENOMIC DNA]</scope>
    <source>
        <strain evidence="9">NRRL B-51270</strain>
    </source>
</reference>
<dbReference type="STRING" id="487184.SAMN05216421_2087"/>
<dbReference type="PROSITE" id="PS51746">
    <property type="entry name" value="PPM_2"/>
    <property type="match status" value="1"/>
</dbReference>
<keyword evidence="3 8" id="KW-0418">Kinase</keyword>
<proteinExistence type="predicted"/>
<evidence type="ECO:0000259" key="6">
    <source>
        <dbReference type="PROSITE" id="PS50011"/>
    </source>
</evidence>
<name>A0A1H1ULX9_9GAMM</name>
<sequence>MKMTNHLGVTVGRYSDKGCKPGNQDFHGAYLPREPQLTAKGVAVALADGISSSEVSHIASQAAVTGFLEDYFCTSETWSVKKSAQRVLVAINSWLYAQTRQSQYRYDRDKGYVCTFSALVIKSTTAHLFHIGDARIYRLRDARLEQLTNDHRFWVSREKSYLARALGINPHLEIDYHSVQLEPGDLFLLATDGVYEFLSEAFIVDTLQRDDGDLDQAARRLVSEALQQGSDDNLTAQLVRIDSLPASGAGEFQQQLSDLPLPPVLEPRATIDGYRIVRHLHASSRSHVYLAIDPESGAEVILKAPSVDLQHDVPHLERFLTEEWIARRIDNLHVLRTFPPSRRRTALYTVTEYIPGQTLAQWMIDHPQPNLETVRGIVEQIAKGLRAFHRLEMLHQDLRPANVMVDHSGTVKIIDFGSARVAGIEDSSQPADTARLGTAQYAAPEYFLGEGGSPRSDIYSLGVITYQMLSGQLPYGAQVARSQTRAAQNRLVYRSVLHDKRDIPAWVDDVLRRAVHPNPAKRYAELSEFVYDLRHPNQSLLHRSRPPLIERKPVAFWQAISAVLAATVAYLLAR</sequence>
<dbReference type="EMBL" id="LT629736">
    <property type="protein sequence ID" value="SDS73527.1"/>
    <property type="molecule type" value="Genomic_DNA"/>
</dbReference>
<dbReference type="SUPFAM" id="SSF56112">
    <property type="entry name" value="Protein kinase-like (PK-like)"/>
    <property type="match status" value="1"/>
</dbReference>
<dbReference type="AlphaFoldDB" id="A0A1H1ULX9"/>
<dbReference type="PANTHER" id="PTHR43289:SF6">
    <property type="entry name" value="SERINE_THREONINE-PROTEIN KINASE NEKL-3"/>
    <property type="match status" value="1"/>
</dbReference>
<dbReference type="PROSITE" id="PS00109">
    <property type="entry name" value="PROTEIN_KINASE_TYR"/>
    <property type="match status" value="1"/>
</dbReference>
<dbReference type="CDD" id="cd00143">
    <property type="entry name" value="PP2Cc"/>
    <property type="match status" value="1"/>
</dbReference>
<keyword evidence="8" id="KW-0723">Serine/threonine-protein kinase</keyword>
<dbReference type="GO" id="GO:0005524">
    <property type="term" value="F:ATP binding"/>
    <property type="evidence" value="ECO:0007669"/>
    <property type="project" value="UniProtKB-KW"/>
</dbReference>
<evidence type="ECO:0000313" key="9">
    <source>
        <dbReference type="Proteomes" id="UP000243207"/>
    </source>
</evidence>
<keyword evidence="9" id="KW-1185">Reference proteome</keyword>
<dbReference type="InterPro" id="IPR000719">
    <property type="entry name" value="Prot_kinase_dom"/>
</dbReference>
<feature type="transmembrane region" description="Helical" evidence="5">
    <location>
        <begin position="554"/>
        <end position="573"/>
    </location>
</feature>
<gene>
    <name evidence="8" type="ORF">SAMN05216421_2087</name>
</gene>
<keyword evidence="5" id="KW-0812">Transmembrane</keyword>
<evidence type="ECO:0000256" key="5">
    <source>
        <dbReference type="SAM" id="Phobius"/>
    </source>
</evidence>